<proteinExistence type="predicted"/>
<evidence type="ECO:0000256" key="5">
    <source>
        <dbReference type="SAM" id="Phobius"/>
    </source>
</evidence>
<dbReference type="GO" id="GO:0035869">
    <property type="term" value="C:ciliary transition zone"/>
    <property type="evidence" value="ECO:0007669"/>
    <property type="project" value="TreeGrafter"/>
</dbReference>
<evidence type="ECO:0000256" key="3">
    <source>
        <dbReference type="ARBA" id="ARBA00022989"/>
    </source>
</evidence>
<dbReference type="EMBL" id="CAJNOL010001352">
    <property type="protein sequence ID" value="CAF1341834.1"/>
    <property type="molecule type" value="Genomic_DNA"/>
</dbReference>
<feature type="transmembrane region" description="Helical" evidence="5">
    <location>
        <begin position="81"/>
        <end position="105"/>
    </location>
</feature>
<evidence type="ECO:0008006" key="8">
    <source>
        <dbReference type="Google" id="ProtNLM"/>
    </source>
</evidence>
<sequence length="165" mass="19377">MFLTVSDQSSTVLQILLYINIHYTIFWFILEISLFIFKYYHLPYATSAFGLEMAIIFMLCLNEFLREYFGMKGNLMLKSILLIIFILFGFFSIIGFIFFLILQSYTQRVEILLSTISLTLITFEILFSIITLILNNRAMPVLSKQEKIKRVKEAQSRFDSSIKTE</sequence>
<dbReference type="Pfam" id="PF09799">
    <property type="entry name" value="Transmemb_17"/>
    <property type="match status" value="1"/>
</dbReference>
<organism evidence="6 7">
    <name type="scientific">Rotaria sordida</name>
    <dbReference type="NCBI Taxonomy" id="392033"/>
    <lineage>
        <taxon>Eukaryota</taxon>
        <taxon>Metazoa</taxon>
        <taxon>Spiralia</taxon>
        <taxon>Gnathifera</taxon>
        <taxon>Rotifera</taxon>
        <taxon>Eurotatoria</taxon>
        <taxon>Bdelloidea</taxon>
        <taxon>Philodinida</taxon>
        <taxon>Philodinidae</taxon>
        <taxon>Rotaria</taxon>
    </lineage>
</organism>
<keyword evidence="7" id="KW-1185">Reference proteome</keyword>
<comment type="subcellular location">
    <subcellularLocation>
        <location evidence="1">Membrane</location>
        <topology evidence="1">Multi-pass membrane protein</topology>
    </subcellularLocation>
</comment>
<keyword evidence="4 5" id="KW-0472">Membrane</keyword>
<keyword evidence="3 5" id="KW-1133">Transmembrane helix</keyword>
<protein>
    <recommendedName>
        <fullName evidence="8">Transmembrane protein</fullName>
    </recommendedName>
</protein>
<name>A0A815GRK4_9BILA</name>
<dbReference type="PANTHER" id="PTHR13531:SF0">
    <property type="entry name" value="GEO07735P1-RELATED"/>
    <property type="match status" value="1"/>
</dbReference>
<dbReference type="InterPro" id="IPR019184">
    <property type="entry name" value="Uncharacterised_TM-17"/>
</dbReference>
<dbReference type="GO" id="GO:1905515">
    <property type="term" value="P:non-motile cilium assembly"/>
    <property type="evidence" value="ECO:0007669"/>
    <property type="project" value="TreeGrafter"/>
</dbReference>
<evidence type="ECO:0000256" key="2">
    <source>
        <dbReference type="ARBA" id="ARBA00022692"/>
    </source>
</evidence>
<evidence type="ECO:0000256" key="4">
    <source>
        <dbReference type="ARBA" id="ARBA00023136"/>
    </source>
</evidence>
<feature type="transmembrane region" description="Helical" evidence="5">
    <location>
        <begin position="42"/>
        <end position="61"/>
    </location>
</feature>
<evidence type="ECO:0000313" key="7">
    <source>
        <dbReference type="Proteomes" id="UP000663870"/>
    </source>
</evidence>
<gene>
    <name evidence="6" type="ORF">JXQ802_LOCUS31617</name>
</gene>
<keyword evidence="2 5" id="KW-0812">Transmembrane</keyword>
<dbReference type="PANTHER" id="PTHR13531">
    <property type="entry name" value="GEO07735P1-RELATED-RELATED"/>
    <property type="match status" value="1"/>
</dbReference>
<evidence type="ECO:0000256" key="1">
    <source>
        <dbReference type="ARBA" id="ARBA00004141"/>
    </source>
</evidence>
<feature type="transmembrane region" description="Helical" evidence="5">
    <location>
        <begin position="111"/>
        <end position="134"/>
    </location>
</feature>
<dbReference type="Proteomes" id="UP000663870">
    <property type="component" value="Unassembled WGS sequence"/>
</dbReference>
<feature type="transmembrane region" description="Helical" evidence="5">
    <location>
        <begin position="12"/>
        <end position="36"/>
    </location>
</feature>
<evidence type="ECO:0000313" key="6">
    <source>
        <dbReference type="EMBL" id="CAF1341834.1"/>
    </source>
</evidence>
<reference evidence="6" key="1">
    <citation type="submission" date="2021-02" db="EMBL/GenBank/DDBJ databases">
        <authorList>
            <person name="Nowell W R."/>
        </authorList>
    </citation>
    <scope>NUCLEOTIDE SEQUENCE</scope>
</reference>
<dbReference type="GO" id="GO:0016020">
    <property type="term" value="C:membrane"/>
    <property type="evidence" value="ECO:0007669"/>
    <property type="project" value="UniProtKB-SubCell"/>
</dbReference>
<dbReference type="AlphaFoldDB" id="A0A815GRK4"/>
<comment type="caution">
    <text evidence="6">The sequence shown here is derived from an EMBL/GenBank/DDBJ whole genome shotgun (WGS) entry which is preliminary data.</text>
</comment>
<accession>A0A815GRK4</accession>